<organism evidence="1 2">
    <name type="scientific">Trifolium pratense</name>
    <name type="common">Red clover</name>
    <dbReference type="NCBI Taxonomy" id="57577"/>
    <lineage>
        <taxon>Eukaryota</taxon>
        <taxon>Viridiplantae</taxon>
        <taxon>Streptophyta</taxon>
        <taxon>Embryophyta</taxon>
        <taxon>Tracheophyta</taxon>
        <taxon>Spermatophyta</taxon>
        <taxon>Magnoliopsida</taxon>
        <taxon>eudicotyledons</taxon>
        <taxon>Gunneridae</taxon>
        <taxon>Pentapetalae</taxon>
        <taxon>rosids</taxon>
        <taxon>fabids</taxon>
        <taxon>Fabales</taxon>
        <taxon>Fabaceae</taxon>
        <taxon>Papilionoideae</taxon>
        <taxon>50 kb inversion clade</taxon>
        <taxon>NPAAA clade</taxon>
        <taxon>Hologalegina</taxon>
        <taxon>IRL clade</taxon>
        <taxon>Trifolieae</taxon>
        <taxon>Trifolium</taxon>
    </lineage>
</organism>
<name>A0ACB0JIS5_TRIPR</name>
<keyword evidence="2" id="KW-1185">Reference proteome</keyword>
<evidence type="ECO:0000313" key="2">
    <source>
        <dbReference type="Proteomes" id="UP001177021"/>
    </source>
</evidence>
<evidence type="ECO:0000313" key="1">
    <source>
        <dbReference type="EMBL" id="CAJ2644590.1"/>
    </source>
</evidence>
<accession>A0ACB0JIS5</accession>
<protein>
    <submittedName>
        <fullName evidence="1">Uncharacterized protein</fullName>
    </submittedName>
</protein>
<gene>
    <name evidence="1" type="ORF">MILVUS5_LOCUS13572</name>
</gene>
<sequence length="383" mass="44640">MDQLVGACVFSKIDLRSGYHQIRVKTEDIPKTAFRTRYGHYEYSVMPFGVTNAPGVFMEYMNRIFHSFLDRFVVVFIDDILIYSKSEEEHEEHLRIVLQVLKEKKLKGTLVPKLAEIYVEQIVKLHGIPTSIISDRDPRFTSRFWESLQEALGTKLRLSSAYHPQTDGQSERTIQSLEDLLRACVLEQNVNWDSCLPLVEFTYNNSYHSSIGMTPFEALYERRCRTPLCWYETGEGAIFGPEIVQETTEKIRMIREKMKASQSRQKSYHDKRRKDIEFQEGDHVFLRVTSTTGVGRALKSRKLTSRFIGPFEILKRLRKYVSDPTHVIESDDVQVRDDLTIETVPLRIEGREVKRLRNKEIASVKRTELRLANSSLPVRYCFA</sequence>
<dbReference type="Proteomes" id="UP001177021">
    <property type="component" value="Unassembled WGS sequence"/>
</dbReference>
<proteinExistence type="predicted"/>
<dbReference type="EMBL" id="CASHSV030000034">
    <property type="protein sequence ID" value="CAJ2644590.1"/>
    <property type="molecule type" value="Genomic_DNA"/>
</dbReference>
<comment type="caution">
    <text evidence="1">The sequence shown here is derived from an EMBL/GenBank/DDBJ whole genome shotgun (WGS) entry which is preliminary data.</text>
</comment>
<reference evidence="1" key="1">
    <citation type="submission" date="2023-10" db="EMBL/GenBank/DDBJ databases">
        <authorList>
            <person name="Rodriguez Cubillos JULIANA M."/>
            <person name="De Vega J."/>
        </authorList>
    </citation>
    <scope>NUCLEOTIDE SEQUENCE</scope>
</reference>